<organism evidence="1 2">
    <name type="scientific">Massilia violaceinigra</name>
    <dbReference type="NCBI Taxonomy" id="2045208"/>
    <lineage>
        <taxon>Bacteria</taxon>
        <taxon>Pseudomonadati</taxon>
        <taxon>Pseudomonadota</taxon>
        <taxon>Betaproteobacteria</taxon>
        <taxon>Burkholderiales</taxon>
        <taxon>Oxalobacteraceae</taxon>
        <taxon>Telluria group</taxon>
        <taxon>Massilia</taxon>
    </lineage>
</organism>
<sequence length="68" mass="7618">MRWVKLKKYCELSGETSDAVHSKRKKGQFLDGVHCKIAGDGNLWVNVEEVEKWVEQGSRSAISALRAG</sequence>
<proteinExistence type="predicted"/>
<protein>
    <submittedName>
        <fullName evidence="1">Excisionase</fullName>
    </submittedName>
</protein>
<evidence type="ECO:0000313" key="1">
    <source>
        <dbReference type="EMBL" id="ATQ74828.1"/>
    </source>
</evidence>
<dbReference type="AlphaFoldDB" id="A0A2D2DIM0"/>
<dbReference type="EMBL" id="CP024608">
    <property type="protein sequence ID" value="ATQ74828.1"/>
    <property type="molecule type" value="Genomic_DNA"/>
</dbReference>
<accession>A0A2D2DIM0</accession>
<evidence type="ECO:0000313" key="2">
    <source>
        <dbReference type="Proteomes" id="UP000229897"/>
    </source>
</evidence>
<dbReference type="KEGG" id="mass:CR152_10060"/>
<name>A0A2D2DIM0_9BURK</name>
<reference evidence="1" key="1">
    <citation type="submission" date="2017-10" db="EMBL/GenBank/DDBJ databases">
        <title>Massilia psychrophilum sp. nov., a novel purple-pigmented bacterium isolated from Tianshan glacier, Xinjiang Municipality, China.</title>
        <authorList>
            <person name="Wang H."/>
        </authorList>
    </citation>
    <scope>NUCLEOTIDE SEQUENCE [LARGE SCALE GENOMIC DNA]</scope>
    <source>
        <strain evidence="1">B2</strain>
    </source>
</reference>
<gene>
    <name evidence="1" type="ORF">CR152_10060</name>
</gene>
<keyword evidence="2" id="KW-1185">Reference proteome</keyword>
<dbReference type="Proteomes" id="UP000229897">
    <property type="component" value="Chromosome"/>
</dbReference>